<comment type="caution">
    <text evidence="1">The sequence shown here is derived from an EMBL/GenBank/DDBJ whole genome shotgun (WGS) entry which is preliminary data.</text>
</comment>
<dbReference type="Proteomes" id="UP000013111">
    <property type="component" value="Unassembled WGS sequence"/>
</dbReference>
<protein>
    <submittedName>
        <fullName evidence="1">Uncharacterized protein</fullName>
    </submittedName>
</protein>
<dbReference type="AlphaFoldDB" id="A0A831EPL5"/>
<name>A0A831EPL5_ERWAM</name>
<evidence type="ECO:0000313" key="2">
    <source>
        <dbReference type="Proteomes" id="UP000013111"/>
    </source>
</evidence>
<proteinExistence type="predicted"/>
<organism evidence="1 2">
    <name type="scientific">Erwinia amylovora NBRC 12687 = CFBP 1232</name>
    <dbReference type="NCBI Taxonomy" id="1219359"/>
    <lineage>
        <taxon>Bacteria</taxon>
        <taxon>Pseudomonadati</taxon>
        <taxon>Pseudomonadota</taxon>
        <taxon>Gammaproteobacteria</taxon>
        <taxon>Enterobacterales</taxon>
        <taxon>Erwiniaceae</taxon>
        <taxon>Erwinia</taxon>
    </lineage>
</organism>
<reference evidence="1 2" key="2">
    <citation type="submission" date="2013-04" db="EMBL/GenBank/DDBJ databases">
        <title>Comparative genomics of 12 strains of Erwinia amylovora identifies a pan-genome with a large conserved core and provides insights into host specificity.</title>
        <authorList>
            <person name="Mann R.A."/>
            <person name="Smits T.H.M."/>
            <person name="Buehlmann A."/>
            <person name="Blom J."/>
            <person name="Goesmann A."/>
            <person name="Frey J.E."/>
            <person name="Plummer K.M."/>
            <person name="Beer S.V."/>
            <person name="Luck J."/>
            <person name="Duffy B."/>
            <person name="Rodoni B."/>
        </authorList>
    </citation>
    <scope>NUCLEOTIDE SEQUENCE [LARGE SCALE GENOMIC DNA]</scope>
    <source>
        <strain evidence="2">CFBP 1232</strain>
    </source>
</reference>
<gene>
    <name evidence="1" type="ORF">BN437_0953</name>
</gene>
<reference evidence="1 2" key="1">
    <citation type="submission" date="2012-11" db="EMBL/GenBank/DDBJ databases">
        <authorList>
            <person name="Linke B."/>
        </authorList>
    </citation>
    <scope>NUCLEOTIDE SEQUENCE [LARGE SCALE GENOMIC DNA]</scope>
    <source>
        <strain evidence="2">CFBP 1232</strain>
    </source>
</reference>
<sequence length="30" mass="2968">MAYHASMGDAVDVSAAGLLISPSDSGTDTQ</sequence>
<accession>A0A831EPL5</accession>
<dbReference type="EMBL" id="CAPB01000008">
    <property type="protein sequence ID" value="CCO92907.1"/>
    <property type="molecule type" value="Genomic_DNA"/>
</dbReference>
<evidence type="ECO:0000313" key="1">
    <source>
        <dbReference type="EMBL" id="CCO92907.1"/>
    </source>
</evidence>